<keyword evidence="5 8" id="KW-0547">Nucleotide-binding</keyword>
<proteinExistence type="inferred from homology"/>
<comment type="function">
    <text evidence="8 10">GTPase that plays an essential role in the late steps of ribosome biogenesis.</text>
</comment>
<dbReference type="RefSeq" id="WP_186735992.1">
    <property type="nucleotide sequence ID" value="NZ_VFIA01000003.1"/>
</dbReference>
<dbReference type="NCBIfam" id="TIGR03594">
    <property type="entry name" value="GTPase_EngA"/>
    <property type="match status" value="1"/>
</dbReference>
<feature type="binding site" evidence="8">
    <location>
        <begin position="182"/>
        <end position="189"/>
    </location>
    <ligand>
        <name>GTP</name>
        <dbReference type="ChEBI" id="CHEBI:37565"/>
        <label>2</label>
    </ligand>
</feature>
<dbReference type="InterPro" id="IPR005225">
    <property type="entry name" value="Small_GTP-bd"/>
</dbReference>
<dbReference type="InterPro" id="IPR006073">
    <property type="entry name" value="GTP-bd"/>
</dbReference>
<feature type="binding site" evidence="8">
    <location>
        <begin position="294"/>
        <end position="297"/>
    </location>
    <ligand>
        <name>GTP</name>
        <dbReference type="ChEBI" id="CHEBI:37565"/>
        <label>2</label>
    </ligand>
</feature>
<keyword evidence="6 8" id="KW-0342">GTP-binding</keyword>
<dbReference type="Proteomes" id="UP000700732">
    <property type="component" value="Unassembled WGS sequence"/>
</dbReference>
<dbReference type="InterPro" id="IPR032859">
    <property type="entry name" value="KH_dom-like"/>
</dbReference>
<dbReference type="PIRSF" id="PIRSF006485">
    <property type="entry name" value="GTP-binding_EngA"/>
    <property type="match status" value="1"/>
</dbReference>
<evidence type="ECO:0000313" key="12">
    <source>
        <dbReference type="EMBL" id="MBC3790160.1"/>
    </source>
</evidence>
<evidence type="ECO:0000259" key="11">
    <source>
        <dbReference type="PROSITE" id="PS51712"/>
    </source>
</evidence>
<evidence type="ECO:0000256" key="6">
    <source>
        <dbReference type="ARBA" id="ARBA00023134"/>
    </source>
</evidence>
<evidence type="ECO:0000256" key="8">
    <source>
        <dbReference type="HAMAP-Rule" id="MF_00195"/>
    </source>
</evidence>
<evidence type="ECO:0000256" key="4">
    <source>
        <dbReference type="ARBA" id="ARBA00022737"/>
    </source>
</evidence>
<comment type="similarity">
    <text evidence="1 8 9 10">Belongs to the TRAFAC class TrmE-Era-EngA-EngB-Septin-like GTPase superfamily. EngA (Der) GTPase family.</text>
</comment>
<feature type="binding site" evidence="8">
    <location>
        <begin position="56"/>
        <end position="60"/>
    </location>
    <ligand>
        <name>GTP</name>
        <dbReference type="ChEBI" id="CHEBI:37565"/>
        <label>1</label>
    </ligand>
</feature>
<keyword evidence="4 10" id="KW-0677">Repeat</keyword>
<dbReference type="PANTHER" id="PTHR43834">
    <property type="entry name" value="GTPASE DER"/>
    <property type="match status" value="1"/>
</dbReference>
<dbReference type="Pfam" id="PF01926">
    <property type="entry name" value="MMR_HSR1"/>
    <property type="match status" value="2"/>
</dbReference>
<comment type="subunit">
    <text evidence="8">Associates with the 50S ribosomal subunit.</text>
</comment>
<evidence type="ECO:0000256" key="3">
    <source>
        <dbReference type="ARBA" id="ARBA00022517"/>
    </source>
</evidence>
<evidence type="ECO:0000256" key="1">
    <source>
        <dbReference type="ARBA" id="ARBA00008279"/>
    </source>
</evidence>
<protein>
    <recommendedName>
        <fullName evidence="2 8">GTPase Der</fullName>
    </recommendedName>
    <alternativeName>
        <fullName evidence="7 8">GTP-binding protein EngA</fullName>
    </alternativeName>
</protein>
<keyword evidence="13" id="KW-1185">Reference proteome</keyword>
<dbReference type="InterPro" id="IPR027417">
    <property type="entry name" value="P-loop_NTPase"/>
</dbReference>
<sequence length="435" mass="48998">MANIVAIVGRPNVGKSTLFNRLTEQRQAIMDNQSGVTRDRHYGTAEWNTHYFTVIDTGGYVVGSEDVFEESIRDQVEIAIQESSVLLFLVDTQTGITGLDEDFANVLRRSKKPVLVVANKAETADRAHSAAEFYGLGLGEPYPISSMTGTGTGDLLDEVIKHFPSEGIENPDEGIPKIAILGRPNVGKSSYLNVLTGQERSIVTNIAGTTRDAINTRYKAYGKDFILTDTAGIRRKARIDSNIEFYSTLRALKAMEDSDVCIIMLDATRGMEAQDMNIIGQAIKAKKGVVIMVNKWDAVEKDQRTADVLRKEMIQRLMPIDYLPIIFASVHEKQRIFQVMEKAMQVYENKSKKITTSKLNEAMQPEIEKYPPPSLKGKFVKIKYMLQVPTPSPTFVFFCNLPQYVPEAYQRFLENKLREHFDFDGVPITVFFRQK</sequence>
<feature type="domain" description="EngA-type G" evidence="11">
    <location>
        <begin position="3"/>
        <end position="167"/>
    </location>
</feature>
<dbReference type="Gene3D" id="3.40.50.300">
    <property type="entry name" value="P-loop containing nucleotide triphosphate hydrolases"/>
    <property type="match status" value="2"/>
</dbReference>
<feature type="binding site" evidence="8">
    <location>
        <begin position="9"/>
        <end position="16"/>
    </location>
    <ligand>
        <name>GTP</name>
        <dbReference type="ChEBI" id="CHEBI:37565"/>
        <label>1</label>
    </ligand>
</feature>
<name>A0ABR6W0T1_9BACT</name>
<feature type="binding site" evidence="8">
    <location>
        <begin position="119"/>
        <end position="122"/>
    </location>
    <ligand>
        <name>GTP</name>
        <dbReference type="ChEBI" id="CHEBI:37565"/>
        <label>1</label>
    </ligand>
</feature>
<reference evidence="12 13" key="1">
    <citation type="submission" date="2019-06" db="EMBL/GenBank/DDBJ databases">
        <title>Spirosoma utsteinense sp. nov. isolated from Antarctic ice-free soils.</title>
        <authorList>
            <person name="Tahon G."/>
        </authorList>
    </citation>
    <scope>NUCLEOTIDE SEQUENCE [LARGE SCALE GENOMIC DNA]</scope>
    <source>
        <strain evidence="12 13">LMG 31447</strain>
    </source>
</reference>
<evidence type="ECO:0000256" key="5">
    <source>
        <dbReference type="ARBA" id="ARBA00022741"/>
    </source>
</evidence>
<comment type="caution">
    <text evidence="12">The sequence shown here is derived from an EMBL/GenBank/DDBJ whole genome shotgun (WGS) entry which is preliminary data.</text>
</comment>
<evidence type="ECO:0000256" key="7">
    <source>
        <dbReference type="ARBA" id="ARBA00032345"/>
    </source>
</evidence>
<dbReference type="NCBIfam" id="TIGR00231">
    <property type="entry name" value="small_GTP"/>
    <property type="match status" value="2"/>
</dbReference>
<evidence type="ECO:0000313" key="13">
    <source>
        <dbReference type="Proteomes" id="UP000700732"/>
    </source>
</evidence>
<evidence type="ECO:0000256" key="10">
    <source>
        <dbReference type="RuleBase" id="RU004481"/>
    </source>
</evidence>
<dbReference type="Gene3D" id="3.30.300.20">
    <property type="match status" value="1"/>
</dbReference>
<dbReference type="CDD" id="cd01895">
    <property type="entry name" value="EngA2"/>
    <property type="match status" value="1"/>
</dbReference>
<dbReference type="EMBL" id="VFIA01000003">
    <property type="protein sequence ID" value="MBC3790160.1"/>
    <property type="molecule type" value="Genomic_DNA"/>
</dbReference>
<dbReference type="HAMAP" id="MF_00195">
    <property type="entry name" value="GTPase_Der"/>
    <property type="match status" value="1"/>
</dbReference>
<dbReference type="InterPro" id="IPR015946">
    <property type="entry name" value="KH_dom-like_a/b"/>
</dbReference>
<gene>
    <name evidence="8" type="primary">der</name>
    <name evidence="12" type="ORF">FH603_645</name>
</gene>
<dbReference type="InterPro" id="IPR016484">
    <property type="entry name" value="GTPase_Der"/>
</dbReference>
<feature type="domain" description="EngA-type G" evidence="11">
    <location>
        <begin position="176"/>
        <end position="351"/>
    </location>
</feature>
<dbReference type="PROSITE" id="PS51712">
    <property type="entry name" value="G_ENGA"/>
    <property type="match status" value="2"/>
</dbReference>
<dbReference type="Pfam" id="PF14714">
    <property type="entry name" value="KH_dom-like"/>
    <property type="match status" value="1"/>
</dbReference>
<dbReference type="SUPFAM" id="SSF52540">
    <property type="entry name" value="P-loop containing nucleoside triphosphate hydrolases"/>
    <property type="match status" value="2"/>
</dbReference>
<dbReference type="InterPro" id="IPR031166">
    <property type="entry name" value="G_ENGA"/>
</dbReference>
<evidence type="ECO:0000256" key="2">
    <source>
        <dbReference type="ARBA" id="ARBA00020953"/>
    </source>
</evidence>
<keyword evidence="3 8" id="KW-0690">Ribosome biogenesis</keyword>
<dbReference type="PANTHER" id="PTHR43834:SF6">
    <property type="entry name" value="GTPASE DER"/>
    <property type="match status" value="1"/>
</dbReference>
<organism evidence="12 13">
    <name type="scientific">Spirosoma utsteinense</name>
    <dbReference type="NCBI Taxonomy" id="2585773"/>
    <lineage>
        <taxon>Bacteria</taxon>
        <taxon>Pseudomonadati</taxon>
        <taxon>Bacteroidota</taxon>
        <taxon>Cytophagia</taxon>
        <taxon>Cytophagales</taxon>
        <taxon>Cytophagaceae</taxon>
        <taxon>Spirosoma</taxon>
    </lineage>
</organism>
<feature type="binding site" evidence="8">
    <location>
        <begin position="229"/>
        <end position="233"/>
    </location>
    <ligand>
        <name>GTP</name>
        <dbReference type="ChEBI" id="CHEBI:37565"/>
        <label>2</label>
    </ligand>
</feature>
<evidence type="ECO:0000256" key="9">
    <source>
        <dbReference type="PROSITE-ProRule" id="PRU01049"/>
    </source>
</evidence>
<dbReference type="CDD" id="cd01894">
    <property type="entry name" value="EngA1"/>
    <property type="match status" value="1"/>
</dbReference>
<accession>A0ABR6W0T1</accession>